<evidence type="ECO:0000259" key="2">
    <source>
        <dbReference type="Pfam" id="PF13088"/>
    </source>
</evidence>
<evidence type="ECO:0000313" key="4">
    <source>
        <dbReference type="Proteomes" id="UP001057520"/>
    </source>
</evidence>
<reference evidence="3 4" key="1">
    <citation type="submission" date="2022-04" db="EMBL/GenBank/DDBJ databases">
        <title>Genome sequence of soybean root-associated Caulobacter segnis RL271.</title>
        <authorList>
            <person name="Longley R."/>
            <person name="Bonito G."/>
            <person name="Trigodet F."/>
            <person name="Crosson S."/>
            <person name="Fiebig A."/>
        </authorList>
    </citation>
    <scope>NUCLEOTIDE SEQUENCE [LARGE SCALE GENOMIC DNA]</scope>
    <source>
        <strain evidence="3 4">RL271</strain>
    </source>
</reference>
<protein>
    <submittedName>
        <fullName evidence="3">Exo-alpha-sialidase</fullName>
    </submittedName>
</protein>
<organism evidence="3 4">
    <name type="scientific">Caulobacter segnis</name>
    <dbReference type="NCBI Taxonomy" id="88688"/>
    <lineage>
        <taxon>Bacteria</taxon>
        <taxon>Pseudomonadati</taxon>
        <taxon>Pseudomonadota</taxon>
        <taxon>Alphaproteobacteria</taxon>
        <taxon>Caulobacterales</taxon>
        <taxon>Caulobacteraceae</taxon>
        <taxon>Caulobacter</taxon>
    </lineage>
</organism>
<dbReference type="SUPFAM" id="SSF50939">
    <property type="entry name" value="Sialidases"/>
    <property type="match status" value="1"/>
</dbReference>
<dbReference type="InterPro" id="IPR011040">
    <property type="entry name" value="Sialidase"/>
</dbReference>
<feature type="signal peptide" evidence="1">
    <location>
        <begin position="1"/>
        <end position="28"/>
    </location>
</feature>
<dbReference type="PANTHER" id="PTHR43752">
    <property type="entry name" value="BNR/ASP-BOX REPEAT FAMILY PROTEIN"/>
    <property type="match status" value="1"/>
</dbReference>
<dbReference type="Gene3D" id="2.120.10.10">
    <property type="match status" value="1"/>
</dbReference>
<dbReference type="Proteomes" id="UP001057520">
    <property type="component" value="Chromosome"/>
</dbReference>
<dbReference type="EMBL" id="CP096040">
    <property type="protein sequence ID" value="USQ98280.1"/>
    <property type="molecule type" value="Genomic_DNA"/>
</dbReference>
<proteinExistence type="predicted"/>
<dbReference type="PANTHER" id="PTHR43752:SF2">
    <property type="entry name" value="BNR_ASP-BOX REPEAT FAMILY PROTEIN"/>
    <property type="match status" value="1"/>
</dbReference>
<gene>
    <name evidence="3" type="ORF">MZV50_12370</name>
</gene>
<dbReference type="InterPro" id="IPR036278">
    <property type="entry name" value="Sialidase_sf"/>
</dbReference>
<feature type="domain" description="Sialidase" evidence="2">
    <location>
        <begin position="59"/>
        <end position="346"/>
    </location>
</feature>
<accession>A0ABY4ZZP7</accession>
<name>A0ABY4ZZP7_9CAUL</name>
<sequence>MAAFSSPRLPGSMLALIGVCLLAGPALAAPKAILKVEPVYVNAPYPQSHASTIVETAAGTLAAAWFGGTHERNPDVGIWFARRVDGQWREAREVANGVQADGRPRLPTWNPVLFQAPKGDLFLFYKVGPSPQAWWGMVITSCDDGQTWSPPRRLPDGILGPIKNKPVVLADGAWLSPVSLEQSEGVTQEDGGGWSLYFERSEDGGQTWTRTAPVASPLKIDAIQPSILFHPSGALEAVARTRQGALAQTWSKDGGRTWSPLATIDLPNPNSGTDAVTLADGRQLLVYNHAGQRPETPGKGPRVPLNLAISDDGVRWREVLTLESQPVPDGYAYPAIIQTRDGKVHVTYTVNRRGIRHVEIDPAALK</sequence>
<dbReference type="CDD" id="cd15482">
    <property type="entry name" value="Sialidase_non-viral"/>
    <property type="match status" value="1"/>
</dbReference>
<evidence type="ECO:0000313" key="3">
    <source>
        <dbReference type="EMBL" id="USQ98280.1"/>
    </source>
</evidence>
<dbReference type="Pfam" id="PF13088">
    <property type="entry name" value="BNR_2"/>
    <property type="match status" value="1"/>
</dbReference>
<evidence type="ECO:0000256" key="1">
    <source>
        <dbReference type="SAM" id="SignalP"/>
    </source>
</evidence>
<keyword evidence="4" id="KW-1185">Reference proteome</keyword>
<keyword evidence="1" id="KW-0732">Signal</keyword>
<feature type="chain" id="PRO_5046800507" evidence="1">
    <location>
        <begin position="29"/>
        <end position="366"/>
    </location>
</feature>